<comment type="function">
    <text evidence="9">Scaffolding subunit of the trimeric nuclear exosome targeting (NEXT) complex that is involved in the surveillance and turnover of aberrant transcripts and non-coding RNAs. NEXT functions as an RNA exosome cofactor that directs a subset of non-coding short-lived RNAs for exosomal degradation. May be involved in pre-mRNA splicing. It is required for 3'-end maturation of telomerase RNA component (TERC), TERC 3'-end targeting to the nuclear RNA exosome, and for telomerase function.</text>
</comment>
<evidence type="ECO:0000256" key="9">
    <source>
        <dbReference type="ARBA" id="ARBA00045870"/>
    </source>
</evidence>
<organism evidence="14 15">
    <name type="scientific">Gekko japonicus</name>
    <name type="common">Schlegel's Japanese gecko</name>
    <dbReference type="NCBI Taxonomy" id="146911"/>
    <lineage>
        <taxon>Eukaryota</taxon>
        <taxon>Metazoa</taxon>
        <taxon>Chordata</taxon>
        <taxon>Craniata</taxon>
        <taxon>Vertebrata</taxon>
        <taxon>Euteleostomi</taxon>
        <taxon>Lepidosauria</taxon>
        <taxon>Squamata</taxon>
        <taxon>Bifurcata</taxon>
        <taxon>Gekkota</taxon>
        <taxon>Gekkonidae</taxon>
        <taxon>Gekkoninae</taxon>
        <taxon>Gekko</taxon>
    </lineage>
</organism>
<dbReference type="InterPro" id="IPR052115">
    <property type="entry name" value="NEXT_complex_subunit_ZCCHC8"/>
</dbReference>
<feature type="compositionally biased region" description="Polar residues" evidence="12">
    <location>
        <begin position="712"/>
        <end position="724"/>
    </location>
</feature>
<feature type="coiled-coil region" evidence="11">
    <location>
        <begin position="40"/>
        <end position="74"/>
    </location>
</feature>
<evidence type="ECO:0000256" key="4">
    <source>
        <dbReference type="ARBA" id="ARBA00022723"/>
    </source>
</evidence>
<keyword evidence="11" id="KW-0175">Coiled coil</keyword>
<dbReference type="Pfam" id="PF04046">
    <property type="entry name" value="PSP"/>
    <property type="match status" value="1"/>
</dbReference>
<evidence type="ECO:0000256" key="3">
    <source>
        <dbReference type="ARBA" id="ARBA00022379"/>
    </source>
</evidence>
<proteinExistence type="inferred from homology"/>
<dbReference type="PROSITE" id="PS50158">
    <property type="entry name" value="ZF_CCHC"/>
    <property type="match status" value="1"/>
</dbReference>
<keyword evidence="14" id="KW-1185">Reference proteome</keyword>
<evidence type="ECO:0000256" key="6">
    <source>
        <dbReference type="ARBA" id="ARBA00022833"/>
    </source>
</evidence>
<feature type="region of interest" description="Disordered" evidence="12">
    <location>
        <begin position="452"/>
        <end position="525"/>
    </location>
</feature>
<keyword evidence="7" id="KW-0539">Nucleus</keyword>
<evidence type="ECO:0000256" key="11">
    <source>
        <dbReference type="SAM" id="Coils"/>
    </source>
</evidence>
<evidence type="ECO:0000259" key="13">
    <source>
        <dbReference type="PROSITE" id="PS50158"/>
    </source>
</evidence>
<dbReference type="RefSeq" id="XP_015273140.1">
    <property type="nucleotide sequence ID" value="XM_015417654.1"/>
</dbReference>
<dbReference type="InterPro" id="IPR001878">
    <property type="entry name" value="Znf_CCHC"/>
</dbReference>
<evidence type="ECO:0000256" key="10">
    <source>
        <dbReference type="PROSITE-ProRule" id="PRU00047"/>
    </source>
</evidence>
<evidence type="ECO:0000256" key="1">
    <source>
        <dbReference type="ARBA" id="ARBA00004642"/>
    </source>
</evidence>
<evidence type="ECO:0000256" key="12">
    <source>
        <dbReference type="SAM" id="MobiDB-lite"/>
    </source>
</evidence>
<dbReference type="Proteomes" id="UP000694871">
    <property type="component" value="Unplaced"/>
</dbReference>
<name>A0ABM1KHF3_GEKJA</name>
<dbReference type="GeneID" id="107115882"/>
<evidence type="ECO:0000256" key="7">
    <source>
        <dbReference type="ARBA" id="ARBA00023242"/>
    </source>
</evidence>
<keyword evidence="4" id="KW-0479">Metal-binding</keyword>
<keyword evidence="6" id="KW-0862">Zinc</keyword>
<gene>
    <name evidence="15" type="primary">ZCCHC8</name>
</gene>
<feature type="region of interest" description="Disordered" evidence="12">
    <location>
        <begin position="546"/>
        <end position="686"/>
    </location>
</feature>
<evidence type="ECO:0000313" key="14">
    <source>
        <dbReference type="Proteomes" id="UP000694871"/>
    </source>
</evidence>
<feature type="domain" description="CCHC-type" evidence="13">
    <location>
        <begin position="223"/>
        <end position="238"/>
    </location>
</feature>
<dbReference type="PANTHER" id="PTHR13316">
    <property type="entry name" value="ZINC FINGER, CCHC DOMAIN CONTAINING 8"/>
    <property type="match status" value="1"/>
</dbReference>
<sequence length="774" mass="85956">MAAEVDFGDRELFEQLDADEPAATPGPAAQPLHIRFDEETEELRERLRECQETVKELQAENRELRRKLKILTRPSGLTVDDSKYDGPLLQILFMNNTISKQYHQEIEDFISSLVQRYEEQQRAEPDKTYFNVKPQPSSFVLEDDHKVTCPNPSKKMKEAFSVIGSVFYFTNFCLDKLGQPILNENPQLTDGWEIPKYQQVFTQILSLDGQEIQVKPKRPKPHCFNCGCEDHQMKDCPQPRNAARINEKRKEFMEAYGEASNQNFQQRYHAEEIEERFGRFRPGIISEELQDALGVTEKTLPPFIYRMRQLGYPPGWLREAENEKSGLTLYDGQGEMSASPGGETVVEECLQQNRHVSYDVSKLVNYPGFNICAPSGVTDEWRMFGSVPMQPSQQKDIFAHYLSTYRSASPKSSHKRPSPHQGTHNPKKQKRNNTEVSPADMEIDSDLEMLQGSPRYDGFQFQPPLPPGSPMNATPPPLPRGTPPCTPPNFTPPQPPPSTPPPLPQGTSPSNTPNDSASVRIENEDTLTLEELEEQQRLIWAALEQADSANSDSEIPAGTPLTGNSVASSPLRTESEVLPEDTTCKTLDGSGPGPSDDTELIPTAEQPEQTLDASGPGPSDDTELIPTAEQPEQTLDASGPGPSDDTELIPTAEQPEEKQSSADEMVVDLTGGEEEEEGEPPGRMDFEEDVAETCPSVSVCEVSQGEEGGSSPAVSSMQGSSKNASPVPDMSKFAEGITPFEFDNMAESTGIYLRIRSVLKNSPRNQQKNNKPPL</sequence>
<dbReference type="PANTHER" id="PTHR13316:SF0">
    <property type="entry name" value="ZINC FINGER CCHC DOMAIN-CONTAINING PROTEIN 8"/>
    <property type="match status" value="1"/>
</dbReference>
<evidence type="ECO:0000256" key="2">
    <source>
        <dbReference type="ARBA" id="ARBA00007497"/>
    </source>
</evidence>
<evidence type="ECO:0000313" key="15">
    <source>
        <dbReference type="RefSeq" id="XP_015273140.1"/>
    </source>
</evidence>
<feature type="compositionally biased region" description="Polar residues" evidence="12">
    <location>
        <begin position="561"/>
        <end position="572"/>
    </location>
</feature>
<comment type="similarity">
    <text evidence="2">Belongs to the ZCCHC8 family.</text>
</comment>
<keyword evidence="5 10" id="KW-0863">Zinc-finger</keyword>
<feature type="compositionally biased region" description="Pro residues" evidence="12">
    <location>
        <begin position="463"/>
        <end position="504"/>
    </location>
</feature>
<dbReference type="InterPro" id="IPR006568">
    <property type="entry name" value="PSP_pro-rich"/>
</dbReference>
<comment type="subcellular location">
    <subcellularLocation>
        <location evidence="1">Nucleus</location>
        <location evidence="1">Nucleoplasm</location>
    </subcellularLocation>
</comment>
<feature type="region of interest" description="Disordered" evidence="12">
    <location>
        <begin position="406"/>
        <end position="438"/>
    </location>
</feature>
<reference evidence="15" key="1">
    <citation type="submission" date="2025-08" db="UniProtKB">
        <authorList>
            <consortium name="RefSeq"/>
        </authorList>
    </citation>
    <scope>IDENTIFICATION</scope>
</reference>
<evidence type="ECO:0000256" key="5">
    <source>
        <dbReference type="ARBA" id="ARBA00022771"/>
    </source>
</evidence>
<evidence type="ECO:0000256" key="8">
    <source>
        <dbReference type="ARBA" id="ARBA00032546"/>
    </source>
</evidence>
<accession>A0ABM1KHF3</accession>
<feature type="region of interest" description="Disordered" evidence="12">
    <location>
        <begin position="701"/>
        <end position="730"/>
    </location>
</feature>
<dbReference type="SMART" id="SM00581">
    <property type="entry name" value="PSP"/>
    <property type="match status" value="1"/>
</dbReference>
<protein>
    <recommendedName>
        <fullName evidence="3">Zinc finger CCHC domain-containing protein 8</fullName>
    </recommendedName>
    <alternativeName>
        <fullName evidence="8">TRAMP-like complex RNA-binding factor ZCCHC8</fullName>
    </alternativeName>
</protein>